<protein>
    <submittedName>
        <fullName evidence="3">3784_t:CDS:1</fullName>
    </submittedName>
</protein>
<reference evidence="3" key="1">
    <citation type="submission" date="2021-06" db="EMBL/GenBank/DDBJ databases">
        <authorList>
            <person name="Kallberg Y."/>
            <person name="Tangrot J."/>
            <person name="Rosling A."/>
        </authorList>
    </citation>
    <scope>NUCLEOTIDE SEQUENCE</scope>
    <source>
        <strain evidence="3">FL130A</strain>
    </source>
</reference>
<dbReference type="InterPro" id="IPR002068">
    <property type="entry name" value="A-crystallin/Hsp20_dom"/>
</dbReference>
<dbReference type="Proteomes" id="UP000789508">
    <property type="component" value="Unassembled WGS sequence"/>
</dbReference>
<accession>A0A9N9EV82</accession>
<dbReference type="CDD" id="cd00298">
    <property type="entry name" value="ACD_sHsps_p23-like"/>
    <property type="match status" value="1"/>
</dbReference>
<feature type="domain" description="SHSP" evidence="2">
    <location>
        <begin position="119"/>
        <end position="218"/>
    </location>
</feature>
<dbReference type="AlphaFoldDB" id="A0A9N9EV82"/>
<evidence type="ECO:0000259" key="2">
    <source>
        <dbReference type="PROSITE" id="PS01031"/>
    </source>
</evidence>
<comment type="similarity">
    <text evidence="1">Belongs to the small heat shock protein (HSP20) family.</text>
</comment>
<keyword evidence="4" id="KW-1185">Reference proteome</keyword>
<feature type="non-terminal residue" evidence="3">
    <location>
        <position position="218"/>
    </location>
</feature>
<sequence>CPNLEKHNTVGVGEGHVLNHSSKGCASTSSKQLANMTDLSAFPQQLCEYFGGNSKGAVRYSFPQEKYDKLPAVFDGILMLESMNTDQKVSIKSEKRHKYTRIDVLIFFLGRRKNSAMPYIYNAWELRLTCSKSTEHFVTVIDTPSIKTKQEISIFTADGDDVISVEGVFSRRAIIGNLIKVDNPLSDGSFQVEMKLPESIVEKSSISVEVEAGIITVT</sequence>
<name>A0A9N9EV82_9GLOM</name>
<evidence type="ECO:0000256" key="1">
    <source>
        <dbReference type="PROSITE-ProRule" id="PRU00285"/>
    </source>
</evidence>
<evidence type="ECO:0000313" key="4">
    <source>
        <dbReference type="Proteomes" id="UP000789508"/>
    </source>
</evidence>
<organism evidence="3 4">
    <name type="scientific">Ambispora leptoticha</name>
    <dbReference type="NCBI Taxonomy" id="144679"/>
    <lineage>
        <taxon>Eukaryota</taxon>
        <taxon>Fungi</taxon>
        <taxon>Fungi incertae sedis</taxon>
        <taxon>Mucoromycota</taxon>
        <taxon>Glomeromycotina</taxon>
        <taxon>Glomeromycetes</taxon>
        <taxon>Archaeosporales</taxon>
        <taxon>Ambisporaceae</taxon>
        <taxon>Ambispora</taxon>
    </lineage>
</organism>
<proteinExistence type="inferred from homology"/>
<comment type="caution">
    <text evidence="3">The sequence shown here is derived from an EMBL/GenBank/DDBJ whole genome shotgun (WGS) entry which is preliminary data.</text>
</comment>
<evidence type="ECO:0000313" key="3">
    <source>
        <dbReference type="EMBL" id="CAG8693692.1"/>
    </source>
</evidence>
<dbReference type="EMBL" id="CAJVPS010017416">
    <property type="protein sequence ID" value="CAG8693692.1"/>
    <property type="molecule type" value="Genomic_DNA"/>
</dbReference>
<gene>
    <name evidence="3" type="ORF">ALEPTO_LOCUS11299</name>
</gene>
<dbReference type="PROSITE" id="PS01031">
    <property type="entry name" value="SHSP"/>
    <property type="match status" value="1"/>
</dbReference>